<dbReference type="PIRSF" id="PIRSF000709">
    <property type="entry name" value="6PFK_2-Ptase"/>
    <property type="match status" value="1"/>
</dbReference>
<evidence type="ECO:0000313" key="2">
    <source>
        <dbReference type="Proteomes" id="UP000015559"/>
    </source>
</evidence>
<dbReference type="GO" id="GO:0005737">
    <property type="term" value="C:cytoplasm"/>
    <property type="evidence" value="ECO:0007669"/>
    <property type="project" value="TreeGrafter"/>
</dbReference>
<dbReference type="Pfam" id="PF00300">
    <property type="entry name" value="His_Phos_1"/>
    <property type="match status" value="1"/>
</dbReference>
<dbReference type="SUPFAM" id="SSF53254">
    <property type="entry name" value="Phosphoglycerate mutase-like"/>
    <property type="match status" value="1"/>
</dbReference>
<dbReference type="OrthoDB" id="5296884at2"/>
<dbReference type="AlphaFoldDB" id="S6B5P0"/>
<dbReference type="EMBL" id="AP013066">
    <property type="protein sequence ID" value="BAN35857.1"/>
    <property type="molecule type" value="Genomic_DNA"/>
</dbReference>
<accession>S6B5P0</accession>
<dbReference type="Proteomes" id="UP000015559">
    <property type="component" value="Chromosome"/>
</dbReference>
<dbReference type="eggNOG" id="COG0406">
    <property type="taxonomic scope" value="Bacteria"/>
</dbReference>
<gene>
    <name evidence="1" type="ORF">SCD_n02046</name>
</gene>
<dbReference type="Gene3D" id="3.40.50.1240">
    <property type="entry name" value="Phosphoglycerate mutase-like"/>
    <property type="match status" value="1"/>
</dbReference>
<dbReference type="GO" id="GO:0016791">
    <property type="term" value="F:phosphatase activity"/>
    <property type="evidence" value="ECO:0007669"/>
    <property type="project" value="TreeGrafter"/>
</dbReference>
<proteinExistence type="predicted"/>
<dbReference type="PANTHER" id="PTHR48100:SF1">
    <property type="entry name" value="HISTIDINE PHOSPHATASE FAMILY PROTEIN-RELATED"/>
    <property type="match status" value="1"/>
</dbReference>
<dbReference type="SMART" id="SM00855">
    <property type="entry name" value="PGAM"/>
    <property type="match status" value="1"/>
</dbReference>
<dbReference type="CDD" id="cd07067">
    <property type="entry name" value="HP_PGM_like"/>
    <property type="match status" value="1"/>
</dbReference>
<dbReference type="InterPro" id="IPR029033">
    <property type="entry name" value="His_PPase_superfam"/>
</dbReference>
<dbReference type="RefSeq" id="WP_009205052.1">
    <property type="nucleotide sequence ID" value="NC_022357.1"/>
</dbReference>
<dbReference type="HOGENOM" id="CLU_033323_8_2_4"/>
<evidence type="ECO:0000313" key="1">
    <source>
        <dbReference type="EMBL" id="BAN35857.1"/>
    </source>
</evidence>
<dbReference type="InterPro" id="IPR013078">
    <property type="entry name" value="His_Pase_superF_clade-1"/>
</dbReference>
<keyword evidence="2" id="KW-1185">Reference proteome</keyword>
<organism evidence="1 2">
    <name type="scientific">Sulfuricella denitrificans (strain DSM 22764 / NBRC 105220 / skB26)</name>
    <dbReference type="NCBI Taxonomy" id="1163617"/>
    <lineage>
        <taxon>Bacteria</taxon>
        <taxon>Pseudomonadati</taxon>
        <taxon>Pseudomonadota</taxon>
        <taxon>Betaproteobacteria</taxon>
        <taxon>Nitrosomonadales</taxon>
        <taxon>Sulfuricellaceae</taxon>
        <taxon>Sulfuricella</taxon>
    </lineage>
</organism>
<dbReference type="InterPro" id="IPR050275">
    <property type="entry name" value="PGM_Phosphatase"/>
</dbReference>
<reference evidence="1 2" key="1">
    <citation type="journal article" date="2012" name="Appl. Environ. Microbiol.">
        <title>Draft genome sequence of a psychrotolerant sulfur-oxidizing bacterium, Sulfuricella denitrificans skB26, and proteomic insights into cold adaptation.</title>
        <authorList>
            <person name="Watanabe T."/>
            <person name="Kojima H."/>
            <person name="Fukui M."/>
        </authorList>
    </citation>
    <scope>NUCLEOTIDE SEQUENCE [LARGE SCALE GENOMIC DNA]</scope>
    <source>
        <strain evidence="2">skB26</strain>
    </source>
</reference>
<dbReference type="STRING" id="1163617.SCD_n02046"/>
<dbReference type="PANTHER" id="PTHR48100">
    <property type="entry name" value="BROAD-SPECIFICITY PHOSPHATASE YOR283W-RELATED"/>
    <property type="match status" value="1"/>
</dbReference>
<name>S6B5P0_SULDS</name>
<protein>
    <submittedName>
        <fullName evidence="1">Alpha-ribazole phosphatase</fullName>
    </submittedName>
</protein>
<sequence>MKSTIIDLIRHGEPVGGRRYRGRTDDPLSEKGWNQMRAAVGDYRGWQQIVSSPLLRCSEFAHELGRKLDIPVSIDEHLAELGYGEWEGKTPAELTAHDPDLLLRYRRDPLNNRPHGAEDIEGFAVRVSAVWGQICEQQHGRHVLVVAHAGVIRMIMAQTLAMPLSHLFRIQVGNAAISRYTVEGEGADAFASLIFHDGRLAP</sequence>
<dbReference type="KEGG" id="sdr:SCD_n02046"/>